<feature type="region of interest" description="Disordered" evidence="1">
    <location>
        <begin position="1"/>
        <end position="24"/>
    </location>
</feature>
<sequence length="186" mass="20853">MAEEIEQIDVLDTAGQPTGQTKSIDDIHRDEDWHAGAHVWVVNARGELLFQRRVADGRLWQDIWDVSASAHVSAGETSLATALREAAEELGLALTADDLEFLFQVQQADTKVGGKPHNCWDDIYLVQKEIDPSKLNLQKKEVSAVRLIPYLEFEKMLAAGGGGFVPRKKEYDLLLAELKKRYPQAR</sequence>
<evidence type="ECO:0000256" key="1">
    <source>
        <dbReference type="SAM" id="MobiDB-lite"/>
    </source>
</evidence>
<protein>
    <recommendedName>
        <fullName evidence="2">Nudix hydrolase domain-containing protein</fullName>
    </recommendedName>
</protein>
<dbReference type="InterPro" id="IPR000086">
    <property type="entry name" value="NUDIX_hydrolase_dom"/>
</dbReference>
<reference evidence="3 4" key="1">
    <citation type="journal article" date="2016" name="Nat. Commun.">
        <title>Thousands of microbial genomes shed light on interconnected biogeochemical processes in an aquifer system.</title>
        <authorList>
            <person name="Anantharaman K."/>
            <person name="Brown C.T."/>
            <person name="Hug L.A."/>
            <person name="Sharon I."/>
            <person name="Castelle C.J."/>
            <person name="Probst A.J."/>
            <person name="Thomas B.C."/>
            <person name="Singh A."/>
            <person name="Wilkins M.J."/>
            <person name="Karaoz U."/>
            <person name="Brodie E.L."/>
            <person name="Williams K.H."/>
            <person name="Hubbard S.S."/>
            <person name="Banfield J.F."/>
        </authorList>
    </citation>
    <scope>NUCLEOTIDE SEQUENCE [LARGE SCALE GENOMIC DNA]</scope>
</reference>
<dbReference type="Gene3D" id="3.90.79.10">
    <property type="entry name" value="Nucleoside Triphosphate Pyrophosphohydrolase"/>
    <property type="match status" value="1"/>
</dbReference>
<evidence type="ECO:0000313" key="3">
    <source>
        <dbReference type="EMBL" id="OGY98506.1"/>
    </source>
</evidence>
<evidence type="ECO:0000259" key="2">
    <source>
        <dbReference type="PROSITE" id="PS51462"/>
    </source>
</evidence>
<dbReference type="AlphaFoldDB" id="A0A1G2CBB5"/>
<organism evidence="3 4">
    <name type="scientific">Candidatus Liptonbacteria bacterium RIFCSPHIGHO2_01_FULL_57_28</name>
    <dbReference type="NCBI Taxonomy" id="1798647"/>
    <lineage>
        <taxon>Bacteria</taxon>
        <taxon>Candidatus Liptoniibacteriota</taxon>
    </lineage>
</organism>
<dbReference type="PROSITE" id="PS51462">
    <property type="entry name" value="NUDIX"/>
    <property type="match status" value="1"/>
</dbReference>
<accession>A0A1G2CBB5</accession>
<proteinExistence type="predicted"/>
<dbReference type="PANTHER" id="PTHR10885:SF20">
    <property type="entry name" value="NUDIX HYDROLASE DOMAIN-CONTAINING PROTEIN"/>
    <property type="match status" value="1"/>
</dbReference>
<name>A0A1G2CBB5_9BACT</name>
<dbReference type="SUPFAM" id="SSF55811">
    <property type="entry name" value="Nudix"/>
    <property type="match status" value="1"/>
</dbReference>
<evidence type="ECO:0000313" key="4">
    <source>
        <dbReference type="Proteomes" id="UP000179059"/>
    </source>
</evidence>
<dbReference type="GO" id="GO:0009240">
    <property type="term" value="P:isopentenyl diphosphate biosynthetic process"/>
    <property type="evidence" value="ECO:0007669"/>
    <property type="project" value="TreeGrafter"/>
</dbReference>
<feature type="domain" description="Nudix hydrolase" evidence="2">
    <location>
        <begin position="32"/>
        <end position="170"/>
    </location>
</feature>
<gene>
    <name evidence="3" type="ORF">A2855_01835</name>
</gene>
<dbReference type="Proteomes" id="UP000179059">
    <property type="component" value="Unassembled WGS sequence"/>
</dbReference>
<dbReference type="GO" id="GO:0005737">
    <property type="term" value="C:cytoplasm"/>
    <property type="evidence" value="ECO:0007669"/>
    <property type="project" value="TreeGrafter"/>
</dbReference>
<dbReference type="STRING" id="1798647.A2855_01835"/>
<dbReference type="Pfam" id="PF00293">
    <property type="entry name" value="NUDIX"/>
    <property type="match status" value="1"/>
</dbReference>
<comment type="caution">
    <text evidence="3">The sequence shown here is derived from an EMBL/GenBank/DDBJ whole genome shotgun (WGS) entry which is preliminary data.</text>
</comment>
<dbReference type="PANTHER" id="PTHR10885">
    <property type="entry name" value="ISOPENTENYL-DIPHOSPHATE DELTA-ISOMERASE"/>
    <property type="match status" value="1"/>
</dbReference>
<dbReference type="GO" id="GO:0004452">
    <property type="term" value="F:isopentenyl-diphosphate delta-isomerase activity"/>
    <property type="evidence" value="ECO:0007669"/>
    <property type="project" value="TreeGrafter"/>
</dbReference>
<dbReference type="InterPro" id="IPR015797">
    <property type="entry name" value="NUDIX_hydrolase-like_dom_sf"/>
</dbReference>
<dbReference type="EMBL" id="MHKX01000007">
    <property type="protein sequence ID" value="OGY98506.1"/>
    <property type="molecule type" value="Genomic_DNA"/>
</dbReference>